<evidence type="ECO:0000256" key="4">
    <source>
        <dbReference type="ARBA" id="ARBA00022989"/>
    </source>
</evidence>
<dbReference type="EMBL" id="MCGN01000006">
    <property type="protein sequence ID" value="ORY95534.1"/>
    <property type="molecule type" value="Genomic_DNA"/>
</dbReference>
<dbReference type="PANTHER" id="PTHR22950">
    <property type="entry name" value="AMINO ACID TRANSPORTER"/>
    <property type="match status" value="1"/>
</dbReference>
<evidence type="ECO:0000256" key="3">
    <source>
        <dbReference type="ARBA" id="ARBA00022692"/>
    </source>
</evidence>
<feature type="transmembrane region" description="Helical" evidence="6">
    <location>
        <begin position="247"/>
        <end position="270"/>
    </location>
</feature>
<keyword evidence="5 6" id="KW-0472">Membrane</keyword>
<feature type="transmembrane region" description="Helical" evidence="6">
    <location>
        <begin position="398"/>
        <end position="416"/>
    </location>
</feature>
<dbReference type="Gene3D" id="1.20.1740.10">
    <property type="entry name" value="Amino acid/polyamine transporter I"/>
    <property type="match status" value="1"/>
</dbReference>
<dbReference type="AlphaFoldDB" id="A0A1X2HBF2"/>
<comment type="similarity">
    <text evidence="2">Belongs to the amino acid/polyamine transporter 2 family.</text>
</comment>
<name>A0A1X2HBF2_SYNRA</name>
<sequence length="438" mass="47820">MSEKTGTTERRDSSTSSVDIQQIEHVPEGTASPGKALFMLLKAFVGTGVIFLPGSFVSGGLVFSICLMVFIAALCLGSFQILIKAQRHVGGSYGDMGRELYGDWLRYIILFFLCLSQMGFVASYLIFISQNIGLAVDTLTSCTSPVESKYYIWMVLFIVIPITWVRKIARLSWAAIVADIFILFGLICVLYFSANQIAQNGPGPGIQSINPTDFGLMIGTAVFSFEGIGMVVPIVEGMRNPDKFPMVMNFGLTIVACIFILIGTIGYMAFGENTQASIVANLPQVPLSVAVQLIYALAMILTSPFMLYPALTIVEQGLFGKGGFFGHRSGRISRKWQIFKSFSRSMVAVVCAIVSFCVGPDGLDKFVALVGSVACMPLCFIFPGMFHYKVTSRKWAKIFDVMLVLWGIGIMIYTMYVNINSWIHPAASKRGSVGLCSA</sequence>
<evidence type="ECO:0000256" key="6">
    <source>
        <dbReference type="SAM" id="Phobius"/>
    </source>
</evidence>
<evidence type="ECO:0000259" key="7">
    <source>
        <dbReference type="Pfam" id="PF01490"/>
    </source>
</evidence>
<dbReference type="PIRSF" id="PIRSF006060">
    <property type="entry name" value="AA_transporter"/>
    <property type="match status" value="1"/>
</dbReference>
<feature type="transmembrane region" description="Helical" evidence="6">
    <location>
        <begin position="36"/>
        <end position="56"/>
    </location>
</feature>
<evidence type="ECO:0000313" key="8">
    <source>
        <dbReference type="EMBL" id="ORY95534.1"/>
    </source>
</evidence>
<dbReference type="OMA" id="PITWVRK"/>
<evidence type="ECO:0000313" key="9">
    <source>
        <dbReference type="Proteomes" id="UP000242180"/>
    </source>
</evidence>
<keyword evidence="4 6" id="KW-1133">Transmembrane helix</keyword>
<feature type="transmembrane region" description="Helical" evidence="6">
    <location>
        <begin position="290"/>
        <end position="311"/>
    </location>
</feature>
<keyword evidence="3 6" id="KW-0812">Transmembrane</keyword>
<dbReference type="STRING" id="13706.A0A1X2HBF2"/>
<feature type="transmembrane region" description="Helical" evidence="6">
    <location>
        <begin position="148"/>
        <end position="165"/>
    </location>
</feature>
<evidence type="ECO:0000256" key="5">
    <source>
        <dbReference type="ARBA" id="ARBA00023136"/>
    </source>
</evidence>
<protein>
    <submittedName>
        <fullName evidence="8">Transmembrane amino acid transporter protein-domain-containing protein</fullName>
    </submittedName>
</protein>
<evidence type="ECO:0000256" key="2">
    <source>
        <dbReference type="ARBA" id="ARBA00008066"/>
    </source>
</evidence>
<feature type="transmembrane region" description="Helical" evidence="6">
    <location>
        <begin position="62"/>
        <end position="83"/>
    </location>
</feature>
<dbReference type="Proteomes" id="UP000242180">
    <property type="component" value="Unassembled WGS sequence"/>
</dbReference>
<proteinExistence type="inferred from homology"/>
<feature type="transmembrane region" description="Helical" evidence="6">
    <location>
        <begin position="366"/>
        <end position="386"/>
    </location>
</feature>
<organism evidence="8 9">
    <name type="scientific">Syncephalastrum racemosum</name>
    <name type="common">Filamentous fungus</name>
    <dbReference type="NCBI Taxonomy" id="13706"/>
    <lineage>
        <taxon>Eukaryota</taxon>
        <taxon>Fungi</taxon>
        <taxon>Fungi incertae sedis</taxon>
        <taxon>Mucoromycota</taxon>
        <taxon>Mucoromycotina</taxon>
        <taxon>Mucoromycetes</taxon>
        <taxon>Mucorales</taxon>
        <taxon>Syncephalastraceae</taxon>
        <taxon>Syncephalastrum</taxon>
    </lineage>
</organism>
<dbReference type="OrthoDB" id="1684102at2759"/>
<comment type="caution">
    <text evidence="8">The sequence shown here is derived from an EMBL/GenBank/DDBJ whole genome shotgun (WGS) entry which is preliminary data.</text>
</comment>
<dbReference type="GO" id="GO:0005774">
    <property type="term" value="C:vacuolar membrane"/>
    <property type="evidence" value="ECO:0007669"/>
    <property type="project" value="TreeGrafter"/>
</dbReference>
<dbReference type="PANTHER" id="PTHR22950:SF666">
    <property type="entry name" value="VACUOLAR AMINO ACID TRANSPORTER 4"/>
    <property type="match status" value="1"/>
</dbReference>
<feature type="domain" description="Amino acid transporter transmembrane" evidence="7">
    <location>
        <begin position="30"/>
        <end position="418"/>
    </location>
</feature>
<feature type="transmembrane region" description="Helical" evidence="6">
    <location>
        <begin position="341"/>
        <end position="360"/>
    </location>
</feature>
<feature type="transmembrane region" description="Helical" evidence="6">
    <location>
        <begin position="172"/>
        <end position="194"/>
    </location>
</feature>
<accession>A0A1X2HBF2</accession>
<dbReference type="Pfam" id="PF01490">
    <property type="entry name" value="Aa_trans"/>
    <property type="match status" value="1"/>
</dbReference>
<dbReference type="GO" id="GO:0015179">
    <property type="term" value="F:L-amino acid transmembrane transporter activity"/>
    <property type="evidence" value="ECO:0007669"/>
    <property type="project" value="TreeGrafter"/>
</dbReference>
<evidence type="ECO:0000256" key="1">
    <source>
        <dbReference type="ARBA" id="ARBA00004141"/>
    </source>
</evidence>
<keyword evidence="9" id="KW-1185">Reference proteome</keyword>
<reference evidence="8 9" key="1">
    <citation type="submission" date="2016-07" db="EMBL/GenBank/DDBJ databases">
        <title>Pervasive Adenine N6-methylation of Active Genes in Fungi.</title>
        <authorList>
            <consortium name="DOE Joint Genome Institute"/>
            <person name="Mondo S.J."/>
            <person name="Dannebaum R.O."/>
            <person name="Kuo R.C."/>
            <person name="Labutti K."/>
            <person name="Haridas S."/>
            <person name="Kuo A."/>
            <person name="Salamov A."/>
            <person name="Ahrendt S.R."/>
            <person name="Lipzen A."/>
            <person name="Sullivan W."/>
            <person name="Andreopoulos W.B."/>
            <person name="Clum A."/>
            <person name="Lindquist E."/>
            <person name="Daum C."/>
            <person name="Ramamoorthy G.K."/>
            <person name="Gryganskyi A."/>
            <person name="Culley D."/>
            <person name="Magnuson J.K."/>
            <person name="James T.Y."/>
            <person name="O'Malley M.A."/>
            <person name="Stajich J.E."/>
            <person name="Spatafora J.W."/>
            <person name="Visel A."/>
            <person name="Grigoriev I.V."/>
        </authorList>
    </citation>
    <scope>NUCLEOTIDE SEQUENCE [LARGE SCALE GENOMIC DNA]</scope>
    <source>
        <strain evidence="8 9">NRRL 2496</strain>
    </source>
</reference>
<feature type="transmembrane region" description="Helical" evidence="6">
    <location>
        <begin position="214"/>
        <end position="235"/>
    </location>
</feature>
<dbReference type="InterPro" id="IPR013057">
    <property type="entry name" value="AA_transpt_TM"/>
</dbReference>
<dbReference type="InParanoid" id="A0A1X2HBF2"/>
<comment type="subcellular location">
    <subcellularLocation>
        <location evidence="1">Membrane</location>
        <topology evidence="1">Multi-pass membrane protein</topology>
    </subcellularLocation>
</comment>
<gene>
    <name evidence="8" type="ORF">BCR43DRAFT_441463</name>
</gene>
<feature type="transmembrane region" description="Helical" evidence="6">
    <location>
        <begin position="104"/>
        <end position="128"/>
    </location>
</feature>